<reference evidence="2 3" key="1">
    <citation type="submission" date="2023-01" db="EMBL/GenBank/DDBJ databases">
        <title>Genomes from the Australian National Cyanobacteria Reference Collection.</title>
        <authorList>
            <person name="Willis A."/>
            <person name="Lee E.M.F."/>
        </authorList>
    </citation>
    <scope>NUCLEOTIDE SEQUENCE [LARGE SCALE GENOMIC DNA]</scope>
    <source>
        <strain evidence="2 3">CS-549</strain>
    </source>
</reference>
<keyword evidence="1" id="KW-1133">Transmembrane helix</keyword>
<keyword evidence="1" id="KW-0472">Membrane</keyword>
<accession>A0ABT4ZXJ9</accession>
<dbReference type="RefSeq" id="WP_265586209.1">
    <property type="nucleotide sequence ID" value="NZ_JAQMTI010000265.1"/>
</dbReference>
<protein>
    <submittedName>
        <fullName evidence="2">Uncharacterized protein</fullName>
    </submittedName>
</protein>
<comment type="caution">
    <text evidence="2">The sequence shown here is derived from an EMBL/GenBank/DDBJ whole genome shotgun (WGS) entry which is preliminary data.</text>
</comment>
<evidence type="ECO:0000256" key="1">
    <source>
        <dbReference type="SAM" id="Phobius"/>
    </source>
</evidence>
<keyword evidence="1" id="KW-0812">Transmembrane</keyword>
<dbReference type="EMBL" id="JAQMTI010000265">
    <property type="protein sequence ID" value="MDB9443801.1"/>
    <property type="molecule type" value="Genomic_DNA"/>
</dbReference>
<keyword evidence="3" id="KW-1185">Reference proteome</keyword>
<gene>
    <name evidence="2" type="ORF">PN497_20970</name>
</gene>
<evidence type="ECO:0000313" key="3">
    <source>
        <dbReference type="Proteomes" id="UP001211711"/>
    </source>
</evidence>
<evidence type="ECO:0000313" key="2">
    <source>
        <dbReference type="EMBL" id="MDB9443801.1"/>
    </source>
</evidence>
<organism evidence="2 3">
    <name type="scientific">Sphaerospermopsis kisseleviana CS-549</name>
    <dbReference type="NCBI Taxonomy" id="3021783"/>
    <lineage>
        <taxon>Bacteria</taxon>
        <taxon>Bacillati</taxon>
        <taxon>Cyanobacteriota</taxon>
        <taxon>Cyanophyceae</taxon>
        <taxon>Nostocales</taxon>
        <taxon>Aphanizomenonaceae</taxon>
        <taxon>Sphaerospermopsis</taxon>
        <taxon>Sphaerospermopsis kisseleviana</taxon>
    </lineage>
</organism>
<dbReference type="Proteomes" id="UP001211711">
    <property type="component" value="Unassembled WGS sequence"/>
</dbReference>
<feature type="transmembrane region" description="Helical" evidence="1">
    <location>
        <begin position="6"/>
        <end position="26"/>
    </location>
</feature>
<name>A0ABT4ZXJ9_9CYAN</name>
<proteinExistence type="predicted"/>
<sequence length="44" mass="5115">MSTLYTSILLLIMLTYLLLIYHHYLFSPQSPITNHQSPITIIPL</sequence>